<dbReference type="InterPro" id="IPR001337">
    <property type="entry name" value="TMV-like_coat"/>
</dbReference>
<evidence type="ECO:0000256" key="8">
    <source>
        <dbReference type="RuleBase" id="RU003967"/>
    </source>
</evidence>
<evidence type="ECO:0000256" key="7">
    <source>
        <dbReference type="ARBA" id="ARBA00022844"/>
    </source>
</evidence>
<dbReference type="SUPFAM" id="SSF47195">
    <property type="entry name" value="TMV-like viral coat proteins"/>
    <property type="match status" value="1"/>
</dbReference>
<dbReference type="Pfam" id="PF00721">
    <property type="entry name" value="TMV_coat"/>
    <property type="match status" value="1"/>
</dbReference>
<evidence type="ECO:0000313" key="9">
    <source>
        <dbReference type="EMBL" id="QNH88582.1"/>
    </source>
</evidence>
<dbReference type="EMBL" id="MT750216">
    <property type="protein sequence ID" value="QNH88582.1"/>
    <property type="molecule type" value="Genomic_RNA"/>
</dbReference>
<evidence type="ECO:0000256" key="2">
    <source>
        <dbReference type="ARBA" id="ARBA00004328"/>
    </source>
</evidence>
<keyword evidence="5" id="KW-1139">Helical capsid protein</keyword>
<keyword evidence="6 8" id="KW-0167">Capsid protein</keyword>
<comment type="function">
    <text evidence="1">Capsid protein self-assembles to form rod-shaped virions about 18 nm in diameter with a central canal enclosing the viral genomic RNA.</text>
</comment>
<gene>
    <name evidence="9" type="primary">CP</name>
    <name evidence="9" type="ORF">HoToV2_gp4</name>
</gene>
<sequence length="179" mass="20350">MMLDLRFPQILIRFLLLRSTMTYTINSANQVVYMAASWVELKVLLNLCHSALGQLFQAQAARDVTREQFSSCVTVLITDVVRFPEKGFYVFIYDPVIRPIYEALLKSFDTKNRIIETEEESRPSGNEVQNATRRVDDATVAIRSELQNMITVLTNGGATFNRSSFENIVPWTDVASTSK</sequence>
<name>A0A7G7Y2Q4_9VIRU</name>
<evidence type="ECO:0000256" key="4">
    <source>
        <dbReference type="ARBA" id="ARBA00018091"/>
    </source>
</evidence>
<comment type="subcellular location">
    <subcellularLocation>
        <location evidence="2">Virion</location>
    </subcellularLocation>
</comment>
<accession>A0A7G7Y2Q4</accession>
<protein>
    <recommendedName>
        <fullName evidence="4 8">Capsid protein</fullName>
    </recommendedName>
</protein>
<organism evidence="9">
    <name type="scientific">Hoya tobamovirus 2</name>
    <dbReference type="NCBI Taxonomy" id="2764945"/>
    <lineage>
        <taxon>Viruses</taxon>
        <taxon>Riboviria</taxon>
        <taxon>Orthornavirae</taxon>
        <taxon>Kitrinoviricota</taxon>
        <taxon>Alsuviricetes</taxon>
        <taxon>Martellivirales</taxon>
        <taxon>Virgaviridae</taxon>
        <taxon>Tobamovirus</taxon>
    </lineage>
</organism>
<dbReference type="GO" id="GO:0019029">
    <property type="term" value="C:helical viral capsid"/>
    <property type="evidence" value="ECO:0007669"/>
    <property type="project" value="UniProtKB-KW"/>
</dbReference>
<dbReference type="InterPro" id="IPR036417">
    <property type="entry name" value="TMV-like_coat_sf"/>
</dbReference>
<evidence type="ECO:0000256" key="5">
    <source>
        <dbReference type="ARBA" id="ARBA00022497"/>
    </source>
</evidence>
<reference evidence="9" key="1">
    <citation type="submission" date="2020-07" db="EMBL/GenBank/DDBJ databases">
        <title>A new tobamovirus infecting Hoya spp.</title>
        <authorList>
            <person name="Gaafar Y.Z.A."/>
            <person name="Richert-Poeggeler K.R."/>
            <person name="Hartrick J."/>
            <person name="Lueddecke P."/>
            <person name="Maass C."/>
            <person name="Schuhmann S."/>
            <person name="Wilstermann A."/>
            <person name="Ziebell H."/>
        </authorList>
    </citation>
    <scope>NUCLEOTIDE SEQUENCE</scope>
    <source>
        <strain evidence="9">HoToV2_2019</strain>
    </source>
</reference>
<dbReference type="GO" id="GO:0005198">
    <property type="term" value="F:structural molecule activity"/>
    <property type="evidence" value="ECO:0007669"/>
    <property type="project" value="InterPro"/>
</dbReference>
<proteinExistence type="inferred from homology"/>
<evidence type="ECO:0000256" key="6">
    <source>
        <dbReference type="ARBA" id="ARBA00022561"/>
    </source>
</evidence>
<evidence type="ECO:0000256" key="1">
    <source>
        <dbReference type="ARBA" id="ARBA00003662"/>
    </source>
</evidence>
<evidence type="ECO:0000256" key="3">
    <source>
        <dbReference type="ARBA" id="ARBA00005281"/>
    </source>
</evidence>
<keyword evidence="7 8" id="KW-0946">Virion</keyword>
<dbReference type="Gene3D" id="1.20.120.70">
    <property type="entry name" value="Tobacco mosaic virus-like, coat protein"/>
    <property type="match status" value="1"/>
</dbReference>
<comment type="similarity">
    <text evidence="3 8">Belongs to the virgaviridae capsid protein family.</text>
</comment>